<dbReference type="EMBL" id="FMJD01000008">
    <property type="protein sequence ID" value="SCM76325.1"/>
    <property type="molecule type" value="Genomic_DNA"/>
</dbReference>
<dbReference type="SUPFAM" id="SSF53697">
    <property type="entry name" value="SIS domain"/>
    <property type="match status" value="1"/>
</dbReference>
<feature type="domain" description="SIS" evidence="6">
    <location>
        <begin position="34"/>
        <end position="178"/>
    </location>
</feature>
<keyword evidence="4 7" id="KW-0032">Aminotransferase</keyword>
<evidence type="ECO:0000256" key="1">
    <source>
        <dbReference type="ARBA" id="ARBA00001031"/>
    </source>
</evidence>
<dbReference type="PANTHER" id="PTHR10937">
    <property type="entry name" value="GLUCOSAMINE--FRUCTOSE-6-PHOSPHATE AMINOTRANSFERASE, ISOMERIZING"/>
    <property type="match status" value="1"/>
</dbReference>
<dbReference type="GO" id="GO:0097367">
    <property type="term" value="F:carbohydrate derivative binding"/>
    <property type="evidence" value="ECO:0007669"/>
    <property type="project" value="InterPro"/>
</dbReference>
<protein>
    <recommendedName>
        <fullName evidence="3">Glutamine--fructose-6-phosphate aminotransferase [isomerizing]</fullName>
        <ecNumber evidence="2">2.6.1.16</ecNumber>
    </recommendedName>
</protein>
<keyword evidence="5" id="KW-0315">Glutamine amidotransferase</keyword>
<dbReference type="InterPro" id="IPR001347">
    <property type="entry name" value="SIS_dom"/>
</dbReference>
<dbReference type="PANTHER" id="PTHR10937:SF0">
    <property type="entry name" value="GLUTAMINE--FRUCTOSE-6-PHOSPHATE TRANSAMINASE (ISOMERIZING)"/>
    <property type="match status" value="1"/>
</dbReference>
<dbReference type="EC" id="2.6.1.16" evidence="2"/>
<dbReference type="GO" id="GO:0006047">
    <property type="term" value="P:UDP-N-acetylglucosamine metabolic process"/>
    <property type="evidence" value="ECO:0007669"/>
    <property type="project" value="TreeGrafter"/>
</dbReference>
<dbReference type="GO" id="GO:0006002">
    <property type="term" value="P:fructose 6-phosphate metabolic process"/>
    <property type="evidence" value="ECO:0007669"/>
    <property type="project" value="TreeGrafter"/>
</dbReference>
<proteinExistence type="predicted"/>
<evidence type="ECO:0000256" key="2">
    <source>
        <dbReference type="ARBA" id="ARBA00012916"/>
    </source>
</evidence>
<sequence length="381" mass="40196">MSSSNPMREQILATPSAALAAFDALERGARLAVETPDIYRSRRVVLTGSGDSWFAAKAAETAFWADGGVAAEVRTPLEAGRYQSQSFPRREIENALLVALSNSGAAARVVEAAGLWKAAGGRVLAVTRNAEGRLAVTADRRLVLPVPELPSAPGFCPYVFALLGLQLLAIRFGEVRMRITMDEAQARRAGLRRHLGDIGEVIAALDAPARAAAAGLADRRLFEFVGAGPNFAVAEYGAAKLLEASGRHALARDLEEWTHLNYFDAAPQEIATVVVVPAGSVAESRALELVAYMDRLGRRLLLVGGGPTAALARSLGHAVLEITPPIAEGWSPLPTSAVLALLAAHLSEQDGAEYGRGGKGPWADSATAATVQQSLLWEPGR</sequence>
<name>A0A212LFJ7_9HYPH</name>
<dbReference type="Gene3D" id="3.40.50.10490">
    <property type="entry name" value="Glucose-6-phosphate isomerase like protein, domain 1"/>
    <property type="match status" value="2"/>
</dbReference>
<keyword evidence="7" id="KW-0808">Transferase</keyword>
<comment type="catalytic activity">
    <reaction evidence="1">
        <text>D-fructose 6-phosphate + L-glutamine = D-glucosamine 6-phosphate + L-glutamate</text>
        <dbReference type="Rhea" id="RHEA:13237"/>
        <dbReference type="ChEBI" id="CHEBI:29985"/>
        <dbReference type="ChEBI" id="CHEBI:58359"/>
        <dbReference type="ChEBI" id="CHEBI:58725"/>
        <dbReference type="ChEBI" id="CHEBI:61527"/>
        <dbReference type="EC" id="2.6.1.16"/>
    </reaction>
</comment>
<evidence type="ECO:0000256" key="4">
    <source>
        <dbReference type="ARBA" id="ARBA00022576"/>
    </source>
</evidence>
<dbReference type="GO" id="GO:0004360">
    <property type="term" value="F:glutamine-fructose-6-phosphate transaminase (isomerizing) activity"/>
    <property type="evidence" value="ECO:0007669"/>
    <property type="project" value="UniProtKB-EC"/>
</dbReference>
<dbReference type="PROSITE" id="PS51464">
    <property type="entry name" value="SIS"/>
    <property type="match status" value="2"/>
</dbReference>
<gene>
    <name evidence="7" type="ORF">KL86PLE_40130</name>
</gene>
<feature type="domain" description="SIS" evidence="6">
    <location>
        <begin position="212"/>
        <end position="352"/>
    </location>
</feature>
<evidence type="ECO:0000256" key="5">
    <source>
        <dbReference type="ARBA" id="ARBA00022962"/>
    </source>
</evidence>
<dbReference type="GO" id="GO:0006487">
    <property type="term" value="P:protein N-linked glycosylation"/>
    <property type="evidence" value="ECO:0007669"/>
    <property type="project" value="TreeGrafter"/>
</dbReference>
<dbReference type="RefSeq" id="WP_288196534.1">
    <property type="nucleotide sequence ID" value="NZ_LT608334.1"/>
</dbReference>
<evidence type="ECO:0000256" key="3">
    <source>
        <dbReference type="ARBA" id="ARBA00016090"/>
    </source>
</evidence>
<dbReference type="AlphaFoldDB" id="A0A212LFJ7"/>
<organism evidence="7">
    <name type="scientific">uncultured Pleomorphomonas sp</name>
    <dbReference type="NCBI Taxonomy" id="442121"/>
    <lineage>
        <taxon>Bacteria</taxon>
        <taxon>Pseudomonadati</taxon>
        <taxon>Pseudomonadota</taxon>
        <taxon>Alphaproteobacteria</taxon>
        <taxon>Hyphomicrobiales</taxon>
        <taxon>Pleomorphomonadaceae</taxon>
        <taxon>Pleomorphomonas</taxon>
        <taxon>environmental samples</taxon>
    </lineage>
</organism>
<accession>A0A212LFJ7</accession>
<dbReference type="InterPro" id="IPR046348">
    <property type="entry name" value="SIS_dom_sf"/>
</dbReference>
<reference evidence="7" key="1">
    <citation type="submission" date="2016-08" db="EMBL/GenBank/DDBJ databases">
        <authorList>
            <person name="Seilhamer J.J."/>
        </authorList>
    </citation>
    <scope>NUCLEOTIDE SEQUENCE</scope>
    <source>
        <strain evidence="7">86</strain>
    </source>
</reference>
<evidence type="ECO:0000259" key="6">
    <source>
        <dbReference type="PROSITE" id="PS51464"/>
    </source>
</evidence>
<dbReference type="Pfam" id="PF01380">
    <property type="entry name" value="SIS"/>
    <property type="match status" value="1"/>
</dbReference>
<evidence type="ECO:0000313" key="7">
    <source>
        <dbReference type="EMBL" id="SCM76325.1"/>
    </source>
</evidence>